<accession>A0ABR0R4A2</accession>
<evidence type="ECO:0000313" key="3">
    <source>
        <dbReference type="Proteomes" id="UP001358586"/>
    </source>
</evidence>
<organism evidence="2 3">
    <name type="scientific">Gossypium arboreum</name>
    <name type="common">Tree cotton</name>
    <name type="synonym">Gossypium nanking</name>
    <dbReference type="NCBI Taxonomy" id="29729"/>
    <lineage>
        <taxon>Eukaryota</taxon>
        <taxon>Viridiplantae</taxon>
        <taxon>Streptophyta</taxon>
        <taxon>Embryophyta</taxon>
        <taxon>Tracheophyta</taxon>
        <taxon>Spermatophyta</taxon>
        <taxon>Magnoliopsida</taxon>
        <taxon>eudicotyledons</taxon>
        <taxon>Gunneridae</taxon>
        <taxon>Pentapetalae</taxon>
        <taxon>rosids</taxon>
        <taxon>malvids</taxon>
        <taxon>Malvales</taxon>
        <taxon>Malvaceae</taxon>
        <taxon>Malvoideae</taxon>
        <taxon>Gossypium</taxon>
    </lineage>
</organism>
<sequence length="175" mass="19372">MVPNFSTTQNEIDTQVVWVRLPGLLKGYYSDFLLKAIGQTIGPVLKIDENIVKASLNGQKNKTVKILEGKNIDSAQSKKRNIGESSVVLELSKSKDTISKNIGQEPLPMDVPRSRKPPDVGASRSEHIMVEVMTAMEEIILGIKRGLGHVSMVVEDNILMETINVDDCQDETHMD</sequence>
<comment type="caution">
    <text evidence="2">The sequence shown here is derived from an EMBL/GenBank/DDBJ whole genome shotgun (WGS) entry which is preliminary data.</text>
</comment>
<keyword evidence="3" id="KW-1185">Reference proteome</keyword>
<gene>
    <name evidence="2" type="ORF">PVK06_002314</name>
</gene>
<evidence type="ECO:0000256" key="1">
    <source>
        <dbReference type="SAM" id="MobiDB-lite"/>
    </source>
</evidence>
<evidence type="ECO:0000313" key="2">
    <source>
        <dbReference type="EMBL" id="KAK5846048.1"/>
    </source>
</evidence>
<reference evidence="2 3" key="1">
    <citation type="submission" date="2023-03" db="EMBL/GenBank/DDBJ databases">
        <title>WGS of Gossypium arboreum.</title>
        <authorList>
            <person name="Yu D."/>
        </authorList>
    </citation>
    <scope>NUCLEOTIDE SEQUENCE [LARGE SCALE GENOMIC DNA]</scope>
    <source>
        <tissue evidence="2">Leaf</tissue>
    </source>
</reference>
<dbReference type="Proteomes" id="UP001358586">
    <property type="component" value="Chromosome 1"/>
</dbReference>
<proteinExistence type="predicted"/>
<protein>
    <recommendedName>
        <fullName evidence="4">DUF4283 domain-containing protein</fullName>
    </recommendedName>
</protein>
<feature type="compositionally biased region" description="Basic and acidic residues" evidence="1">
    <location>
        <begin position="112"/>
        <end position="123"/>
    </location>
</feature>
<dbReference type="EMBL" id="JARKNE010000001">
    <property type="protein sequence ID" value="KAK5846048.1"/>
    <property type="molecule type" value="Genomic_DNA"/>
</dbReference>
<feature type="region of interest" description="Disordered" evidence="1">
    <location>
        <begin position="100"/>
        <end position="123"/>
    </location>
</feature>
<name>A0ABR0R4A2_GOSAR</name>
<evidence type="ECO:0008006" key="4">
    <source>
        <dbReference type="Google" id="ProtNLM"/>
    </source>
</evidence>